<feature type="transmembrane region" description="Helical" evidence="1">
    <location>
        <begin position="300"/>
        <end position="319"/>
    </location>
</feature>
<feature type="transmembrane region" description="Helical" evidence="1">
    <location>
        <begin position="213"/>
        <end position="233"/>
    </location>
</feature>
<evidence type="ECO:0000313" key="2">
    <source>
        <dbReference type="Proteomes" id="UP000095283"/>
    </source>
</evidence>
<protein>
    <submittedName>
        <fullName evidence="3">Signal peptide protein</fullName>
    </submittedName>
</protein>
<keyword evidence="1" id="KW-0812">Transmembrane</keyword>
<feature type="transmembrane region" description="Helical" evidence="1">
    <location>
        <begin position="36"/>
        <end position="60"/>
    </location>
</feature>
<reference evidence="3" key="1">
    <citation type="submission" date="2016-11" db="UniProtKB">
        <authorList>
            <consortium name="WormBaseParasite"/>
        </authorList>
    </citation>
    <scope>IDENTIFICATION</scope>
</reference>
<dbReference type="WBParaSite" id="Hba_04361">
    <property type="protein sequence ID" value="Hba_04361"/>
    <property type="gene ID" value="Hba_04361"/>
</dbReference>
<evidence type="ECO:0000256" key="1">
    <source>
        <dbReference type="SAM" id="Phobius"/>
    </source>
</evidence>
<name>A0A1I7WH92_HETBA</name>
<dbReference type="AlphaFoldDB" id="A0A1I7WH92"/>
<keyword evidence="1" id="KW-0472">Membrane</keyword>
<sequence length="325" mass="37920">MYRCNYFICYFLHYGFLLIIQLLLKANDCINIKDFYLVPFFSFFSYFCSILPHNLEILLLSSRPAILKTLSISDLSFNQTPKIMIAQFGLTPDLQSFTLRVEQQVSTEQHYKFTKKRKKTIVLFRLISVTKMFIAFEFLDQSTTKEKTYHFNRSKTLYIPSKKRGGTSTRMHFVVAKYNYRSMDENERWLFHQLGHSLPRKGWETKRSRRGSFLSEGVPLYGAIILMSFFLFIQQQLKVGGPRQRGQGTGIDWDMKLGSKNGSDLHCRTKKTFDIDQIYMLLVLKNFKLSNFIINSLKSYFSPGISITFASLPALFLFLSSPLTK</sequence>
<accession>A0A1I7WH92</accession>
<evidence type="ECO:0000313" key="3">
    <source>
        <dbReference type="WBParaSite" id="Hba_04361"/>
    </source>
</evidence>
<dbReference type="Proteomes" id="UP000095283">
    <property type="component" value="Unplaced"/>
</dbReference>
<feature type="transmembrane region" description="Helical" evidence="1">
    <location>
        <begin position="7"/>
        <end position="24"/>
    </location>
</feature>
<organism evidence="2 3">
    <name type="scientific">Heterorhabditis bacteriophora</name>
    <name type="common">Entomopathogenic nematode worm</name>
    <dbReference type="NCBI Taxonomy" id="37862"/>
    <lineage>
        <taxon>Eukaryota</taxon>
        <taxon>Metazoa</taxon>
        <taxon>Ecdysozoa</taxon>
        <taxon>Nematoda</taxon>
        <taxon>Chromadorea</taxon>
        <taxon>Rhabditida</taxon>
        <taxon>Rhabditina</taxon>
        <taxon>Rhabditomorpha</taxon>
        <taxon>Strongyloidea</taxon>
        <taxon>Heterorhabditidae</taxon>
        <taxon>Heterorhabditis</taxon>
    </lineage>
</organism>
<keyword evidence="2" id="KW-1185">Reference proteome</keyword>
<keyword evidence="1" id="KW-1133">Transmembrane helix</keyword>
<proteinExistence type="predicted"/>